<dbReference type="CDD" id="cd02440">
    <property type="entry name" value="AdoMet_MTases"/>
    <property type="match status" value="1"/>
</dbReference>
<dbReference type="OrthoDB" id="413520at2759"/>
<dbReference type="GO" id="GO:0008757">
    <property type="term" value="F:S-adenosylmethionine-dependent methyltransferase activity"/>
    <property type="evidence" value="ECO:0007669"/>
    <property type="project" value="UniProtKB-ARBA"/>
</dbReference>
<dbReference type="InterPro" id="IPR019410">
    <property type="entry name" value="Methyltransf_16"/>
</dbReference>
<evidence type="ECO:0000313" key="1">
    <source>
        <dbReference type="EMBL" id="CCX29598.1"/>
    </source>
</evidence>
<dbReference type="GO" id="GO:0005829">
    <property type="term" value="C:cytosol"/>
    <property type="evidence" value="ECO:0007669"/>
    <property type="project" value="TreeGrafter"/>
</dbReference>
<proteinExistence type="predicted"/>
<dbReference type="OMA" id="LYENLDW"/>
<dbReference type="PANTHER" id="PTHR14614:SF132">
    <property type="entry name" value="PROTEIN-LYSINE METHYLTRANSFERASE C42C1.13"/>
    <property type="match status" value="1"/>
</dbReference>
<evidence type="ECO:0000313" key="2">
    <source>
        <dbReference type="Proteomes" id="UP000018144"/>
    </source>
</evidence>
<dbReference type="Proteomes" id="UP000018144">
    <property type="component" value="Unassembled WGS sequence"/>
</dbReference>
<dbReference type="eggNOG" id="KOG2793">
    <property type="taxonomic scope" value="Eukaryota"/>
</dbReference>
<dbReference type="Gene3D" id="3.40.50.150">
    <property type="entry name" value="Vaccinia Virus protein VP39"/>
    <property type="match status" value="1"/>
</dbReference>
<organism evidence="1 2">
    <name type="scientific">Pyronema omphalodes (strain CBS 100304)</name>
    <name type="common">Pyronema confluens</name>
    <dbReference type="NCBI Taxonomy" id="1076935"/>
    <lineage>
        <taxon>Eukaryota</taxon>
        <taxon>Fungi</taxon>
        <taxon>Dikarya</taxon>
        <taxon>Ascomycota</taxon>
        <taxon>Pezizomycotina</taxon>
        <taxon>Pezizomycetes</taxon>
        <taxon>Pezizales</taxon>
        <taxon>Pyronemataceae</taxon>
        <taxon>Pyronema</taxon>
    </lineage>
</organism>
<dbReference type="EMBL" id="HF935279">
    <property type="protein sequence ID" value="CCX29598.1"/>
    <property type="molecule type" value="Genomic_DNA"/>
</dbReference>
<dbReference type="AlphaFoldDB" id="U4LCJ8"/>
<dbReference type="PANTHER" id="PTHR14614">
    <property type="entry name" value="HEPATOCELLULAR CARCINOMA-ASSOCIATED ANTIGEN"/>
    <property type="match status" value="1"/>
</dbReference>
<dbReference type="InterPro" id="IPR029063">
    <property type="entry name" value="SAM-dependent_MTases_sf"/>
</dbReference>
<gene>
    <name evidence="1" type="ORF">PCON_05669</name>
</gene>
<keyword evidence="2" id="KW-1185">Reference proteome</keyword>
<dbReference type="STRING" id="1076935.U4LCJ8"/>
<dbReference type="Pfam" id="PF10294">
    <property type="entry name" value="Methyltransf_16"/>
    <property type="match status" value="1"/>
</dbReference>
<reference evidence="1 2" key="1">
    <citation type="journal article" date="2013" name="PLoS Genet.">
        <title>The genome and development-dependent transcriptomes of Pyronema confluens: a window into fungal evolution.</title>
        <authorList>
            <person name="Traeger S."/>
            <person name="Altegoer F."/>
            <person name="Freitag M."/>
            <person name="Gabaldon T."/>
            <person name="Kempken F."/>
            <person name="Kumar A."/>
            <person name="Marcet-Houben M."/>
            <person name="Poggeler S."/>
            <person name="Stajich J.E."/>
            <person name="Nowrousian M."/>
        </authorList>
    </citation>
    <scope>NUCLEOTIDE SEQUENCE [LARGE SCALE GENOMIC DNA]</scope>
    <source>
        <strain evidence="2">CBS 100304</strain>
        <tissue evidence="1">Vegetative mycelium</tissue>
    </source>
</reference>
<name>U4LCJ8_PYROM</name>
<dbReference type="SUPFAM" id="SSF53335">
    <property type="entry name" value="S-adenosyl-L-methionine-dependent methyltransferases"/>
    <property type="match status" value="1"/>
</dbReference>
<protein>
    <submittedName>
        <fullName evidence="1">Similar to UPF0665 family protein C23C4.06c acc. no. O13926</fullName>
    </submittedName>
</protein>
<sequence length="349" mass="39092">MQYIRFLKSPRYKPLSKRDGIISALITICTDLGESFLYRDITIIAIIRDTNNSSIAHKSFQWKSGMRSLKIDVPVKASSAPGQNVVLQVSEKDFTLSDQLLEEDKTTVMSIWSSPLPLRETDETQEMVERRIDIGQSEPLSVWEETRDSIARHIWDGGIAFTAYLTRVFTNSKDGEGGGIPQFDKLLRTNKKLKILELGAGCGIVGLTLSRFLPESKITLTDLPTATEICSHNLLPLPKSNQAAFQVLDWDAPLPFDIATTTFDLVVIADCMYNSDAAEALVAVIEKVVKKETLLVITHKKRHESEEEFLRLLEEKGMEWLGRSKVEVGEEDTDLEEGGVGVYVMKRAV</sequence>
<accession>U4LCJ8</accession>